<feature type="compositionally biased region" description="Polar residues" evidence="1">
    <location>
        <begin position="602"/>
        <end position="632"/>
    </location>
</feature>
<organism evidence="2 3">
    <name type="scientific">Paramuricea clavata</name>
    <name type="common">Red gorgonian</name>
    <name type="synonym">Violescent sea-whip</name>
    <dbReference type="NCBI Taxonomy" id="317549"/>
    <lineage>
        <taxon>Eukaryota</taxon>
        <taxon>Metazoa</taxon>
        <taxon>Cnidaria</taxon>
        <taxon>Anthozoa</taxon>
        <taxon>Octocorallia</taxon>
        <taxon>Malacalcyonacea</taxon>
        <taxon>Plexauridae</taxon>
        <taxon>Paramuricea</taxon>
    </lineage>
</organism>
<feature type="region of interest" description="Disordered" evidence="1">
    <location>
        <begin position="330"/>
        <end position="404"/>
    </location>
</feature>
<feature type="compositionally biased region" description="Basic and acidic residues" evidence="1">
    <location>
        <begin position="381"/>
        <end position="404"/>
    </location>
</feature>
<sequence length="708" mass="80873">LPSQRDAPFECFYSWRRKKDDLESWPTSPVLHNEETNVREKEKAHKYYERQLKASSWYIQPPQRTWIEIVEPGDGEDTCSQCYYDDACGCVLVSNHGNVTPASRKSGRSSFGDTLSVCTRASGISKNSTEDEKSFYDNLCQFCKITSLERRTKKYGEWRRRFSAKLAEARSQDDGEERRVCTCAMDNLSFMEWKKIYEQEELIKLSKADHFHEDSQTELHSDYGCKYDTQKSEMHSDYGTQKSKDSASTVVYQDYPSLTVKSSSLGYNSLSSIPYTERDMYSESDYTSTDASEYEEYGNECTGSDLHAGRTRLHPALRVIRGATRDSEDEVFSRGNSMKRASQSKRHRRARYRNSNSLKTKAHLHKERPTKFQHEVTQNNERSDRYEFRSEGGTKQKRSEDKDCTIIDDAENPAKVPMENDETLPPDLLSEFLTIARTIDEFYENIHTKKFLENRILDTSRERITGTSSSRDHVDVTGSSCDRVNDVTSSSRERFTTSSSGIDMTSRESVVDRTGTENFSAELRKRIRSLERLCSFVEYSDEEEAELGGSLLEDVKELGKTPKEETPVWRLSQQSINLTLSRRSRSGTSSDSASGRSRLASTSGSGSGNSRCSTRQGNYKNSKPPSTTSVENLKSPDSGFSDSLTRLNSADTCQLGTKWAGSMQWDYSDWHFYYGVPCDDEQIEIPNDHTGLMTIDEARPQDPLDWDW</sequence>
<gene>
    <name evidence="2" type="ORF">PACLA_8A031617</name>
</gene>
<evidence type="ECO:0000256" key="1">
    <source>
        <dbReference type="SAM" id="MobiDB-lite"/>
    </source>
</evidence>
<comment type="caution">
    <text evidence="2">The sequence shown here is derived from an EMBL/GenBank/DDBJ whole genome shotgun (WGS) entry which is preliminary data.</text>
</comment>
<evidence type="ECO:0000313" key="2">
    <source>
        <dbReference type="EMBL" id="CAB4014929.1"/>
    </source>
</evidence>
<protein>
    <submittedName>
        <fullName evidence="2">Uncharacterized protein</fullName>
    </submittedName>
</protein>
<dbReference type="OrthoDB" id="5986061at2759"/>
<dbReference type="EMBL" id="CACRXK020008503">
    <property type="protein sequence ID" value="CAB4014929.1"/>
    <property type="molecule type" value="Genomic_DNA"/>
</dbReference>
<keyword evidence="3" id="KW-1185">Reference proteome</keyword>
<dbReference type="AlphaFoldDB" id="A0A6S7ID60"/>
<evidence type="ECO:0000313" key="3">
    <source>
        <dbReference type="Proteomes" id="UP001152795"/>
    </source>
</evidence>
<dbReference type="Proteomes" id="UP001152795">
    <property type="component" value="Unassembled WGS sequence"/>
</dbReference>
<feature type="non-terminal residue" evidence="2">
    <location>
        <position position="1"/>
    </location>
</feature>
<name>A0A6S7ID60_PARCT</name>
<accession>A0A6S7ID60</accession>
<reference evidence="2" key="1">
    <citation type="submission" date="2020-04" db="EMBL/GenBank/DDBJ databases">
        <authorList>
            <person name="Alioto T."/>
            <person name="Alioto T."/>
            <person name="Gomez Garrido J."/>
        </authorList>
    </citation>
    <scope>NUCLEOTIDE SEQUENCE</scope>
    <source>
        <strain evidence="2">A484AB</strain>
    </source>
</reference>
<feature type="compositionally biased region" description="Low complexity" evidence="1">
    <location>
        <begin position="586"/>
        <end position="601"/>
    </location>
</feature>
<proteinExistence type="predicted"/>
<feature type="compositionally biased region" description="Basic residues" evidence="1">
    <location>
        <begin position="342"/>
        <end position="352"/>
    </location>
</feature>
<feature type="region of interest" description="Disordered" evidence="1">
    <location>
        <begin position="580"/>
        <end position="637"/>
    </location>
</feature>